<feature type="transmembrane region" description="Helical" evidence="1">
    <location>
        <begin position="394"/>
        <end position="413"/>
    </location>
</feature>
<feature type="transmembrane region" description="Helical" evidence="1">
    <location>
        <begin position="182"/>
        <end position="208"/>
    </location>
</feature>
<dbReference type="STRING" id="44251.PDUR_20650"/>
<organism evidence="2 3">
    <name type="scientific">Paenibacillus durus</name>
    <name type="common">Paenibacillus azotofixans</name>
    <dbReference type="NCBI Taxonomy" id="44251"/>
    <lineage>
        <taxon>Bacteria</taxon>
        <taxon>Bacillati</taxon>
        <taxon>Bacillota</taxon>
        <taxon>Bacilli</taxon>
        <taxon>Bacillales</taxon>
        <taxon>Paenibacillaceae</taxon>
        <taxon>Paenibacillus</taxon>
    </lineage>
</organism>
<dbReference type="KEGG" id="pdu:PDUR_20650"/>
<feature type="transmembrane region" description="Helical" evidence="1">
    <location>
        <begin position="535"/>
        <end position="554"/>
    </location>
</feature>
<evidence type="ECO:0000256" key="1">
    <source>
        <dbReference type="SAM" id="Phobius"/>
    </source>
</evidence>
<feature type="transmembrane region" description="Helical" evidence="1">
    <location>
        <begin position="280"/>
        <end position="303"/>
    </location>
</feature>
<feature type="transmembrane region" description="Helical" evidence="1">
    <location>
        <begin position="361"/>
        <end position="382"/>
    </location>
</feature>
<evidence type="ECO:0000313" key="2">
    <source>
        <dbReference type="EMBL" id="AIQ14057.1"/>
    </source>
</evidence>
<keyword evidence="1" id="KW-1133">Transmembrane helix</keyword>
<dbReference type="RefSeq" id="WP_042207855.1">
    <property type="nucleotide sequence ID" value="NZ_CP009288.1"/>
</dbReference>
<accession>A0A089HSJ9</accession>
<evidence type="ECO:0000313" key="3">
    <source>
        <dbReference type="Proteomes" id="UP000029409"/>
    </source>
</evidence>
<keyword evidence="1" id="KW-0472">Membrane</keyword>
<dbReference type="Proteomes" id="UP000029409">
    <property type="component" value="Chromosome"/>
</dbReference>
<feature type="transmembrane region" description="Helical" evidence="1">
    <location>
        <begin position="80"/>
        <end position="97"/>
    </location>
</feature>
<feature type="transmembrane region" description="Helical" evidence="1">
    <location>
        <begin position="511"/>
        <end position="529"/>
    </location>
</feature>
<keyword evidence="1" id="KW-0812">Transmembrane</keyword>
<feature type="transmembrane region" description="Helical" evidence="1">
    <location>
        <begin position="448"/>
        <end position="466"/>
    </location>
</feature>
<dbReference type="AlphaFoldDB" id="A0A089HSJ9"/>
<proteinExistence type="predicted"/>
<sequence>MKEFLTLRLLDRVKPLFLKAGVDYDMLRRILQVKLTMDQRRKPAVFDNSSRASKPEYTRKGNVLKQTNSGASPLSSIKSLWVYGLLGAIGITPFLLLGDNYMLQAGLIFSIILFFLTTTMISDFSSVLLDLKDRHILHTKPVNARTLAAAKTVHILSYLVLLTASLTIVPLLVSLFRHGLPFFLLFLLELFAADIFVVVATSLMYLLVLKFFDGEKLKDIINYVQIGLSVTLTIGYQIMFRVLDIINFSSSFSVNWWHYLLPPFWFAAPFEWLLHGNSRLAVLILSALSVVIPLLCAVVYIRFGNSFERYLQKMADSGKYEKRKALGLHLSLARLICRSRDEAIFYSFAARMMSREREFKLKVYPILGLAVIFPFIFILNNLSDSSWAALSRSSLYLFIYLTALFMPSVVALLRYSGNYKGSYIYRTLPLKDINAIHKGTIKAAITRLFLPLFLLDGIVFLLIFGIRILPDLVDVLLVVILYTAIIYRLNGRGLPFSESFGNSQKAGINKTLPAIFIMAVFAGIHYAASLVPSGIYVYAAALFILNGLFWHSGFKNMQTKESFSSTENVKIL</sequence>
<dbReference type="eggNOG" id="ENOG502Z7WB">
    <property type="taxonomic scope" value="Bacteria"/>
</dbReference>
<feature type="transmembrane region" description="Helical" evidence="1">
    <location>
        <begin position="103"/>
        <end position="131"/>
    </location>
</feature>
<dbReference type="EMBL" id="CP009288">
    <property type="protein sequence ID" value="AIQ14057.1"/>
    <property type="molecule type" value="Genomic_DNA"/>
</dbReference>
<reference evidence="2 3" key="1">
    <citation type="submission" date="2014-08" db="EMBL/GenBank/DDBJ databases">
        <title>Comparative genomics of the Paenibacillus odorifer group.</title>
        <authorList>
            <person name="den Bakker H.C."/>
            <person name="Tsai Y.-C."/>
            <person name="Martin N."/>
            <person name="Korlach J."/>
            <person name="Wiedmann M."/>
        </authorList>
    </citation>
    <scope>NUCLEOTIDE SEQUENCE [LARGE SCALE GENOMIC DNA]</scope>
    <source>
        <strain evidence="2 3">DSM 1735</strain>
    </source>
</reference>
<feature type="transmembrane region" description="Helical" evidence="1">
    <location>
        <begin position="152"/>
        <end position="176"/>
    </location>
</feature>
<feature type="transmembrane region" description="Helical" evidence="1">
    <location>
        <begin position="220"/>
        <end position="239"/>
    </location>
</feature>
<keyword evidence="3" id="KW-1185">Reference proteome</keyword>
<protein>
    <submittedName>
        <fullName evidence="2">Uncharacterized protein</fullName>
    </submittedName>
</protein>
<name>A0A089HSJ9_PAEDU</name>
<dbReference type="OrthoDB" id="2659138at2"/>
<gene>
    <name evidence="2" type="ORF">PDUR_20650</name>
</gene>
<feature type="transmembrane region" description="Helical" evidence="1">
    <location>
        <begin position="472"/>
        <end position="490"/>
    </location>
</feature>